<organism evidence="5 6">
    <name type="scientific">Aspergillus leporis</name>
    <dbReference type="NCBI Taxonomy" id="41062"/>
    <lineage>
        <taxon>Eukaryota</taxon>
        <taxon>Fungi</taxon>
        <taxon>Dikarya</taxon>
        <taxon>Ascomycota</taxon>
        <taxon>Pezizomycotina</taxon>
        <taxon>Eurotiomycetes</taxon>
        <taxon>Eurotiomycetidae</taxon>
        <taxon>Eurotiales</taxon>
        <taxon>Aspergillaceae</taxon>
        <taxon>Aspergillus</taxon>
        <taxon>Aspergillus subgen. Circumdati</taxon>
    </lineage>
</organism>
<evidence type="ECO:0000256" key="1">
    <source>
        <dbReference type="ARBA" id="ARBA00009630"/>
    </source>
</evidence>
<dbReference type="Pfam" id="PF00462">
    <property type="entry name" value="Glutaredoxin"/>
    <property type="match status" value="1"/>
</dbReference>
<evidence type="ECO:0000313" key="5">
    <source>
        <dbReference type="EMBL" id="KAB8075019.1"/>
    </source>
</evidence>
<dbReference type="GO" id="GO:0004362">
    <property type="term" value="F:glutathione-disulfide reductase (NADPH) activity"/>
    <property type="evidence" value="ECO:0007669"/>
    <property type="project" value="UniProtKB-ARBA"/>
</dbReference>
<name>A0A5N5X315_9EURO</name>
<dbReference type="CDD" id="cd03419">
    <property type="entry name" value="GRX_GRXh_1_2_like"/>
    <property type="match status" value="1"/>
</dbReference>
<dbReference type="EMBL" id="ML732200">
    <property type="protein sequence ID" value="KAB8075019.1"/>
    <property type="molecule type" value="Genomic_DNA"/>
</dbReference>
<evidence type="ECO:0000259" key="4">
    <source>
        <dbReference type="Pfam" id="PF00462"/>
    </source>
</evidence>
<dbReference type="GO" id="GO:0005801">
    <property type="term" value="C:cis-Golgi network"/>
    <property type="evidence" value="ECO:0007669"/>
    <property type="project" value="UniProtKB-ARBA"/>
</dbReference>
<comment type="similarity">
    <text evidence="1">Belongs to the glutaredoxin family. Monothiol subfamily.</text>
</comment>
<dbReference type="GO" id="GO:0005796">
    <property type="term" value="C:Golgi lumen"/>
    <property type="evidence" value="ECO:0007669"/>
    <property type="project" value="TreeGrafter"/>
</dbReference>
<dbReference type="InterPro" id="IPR036249">
    <property type="entry name" value="Thioredoxin-like_sf"/>
</dbReference>
<protein>
    <submittedName>
        <fullName evidence="5">Glutaredoxin domain protein</fullName>
    </submittedName>
</protein>
<dbReference type="InterPro" id="IPR002109">
    <property type="entry name" value="Glutaredoxin"/>
</dbReference>
<dbReference type="Proteomes" id="UP000326565">
    <property type="component" value="Unassembled WGS sequence"/>
</dbReference>
<dbReference type="SUPFAM" id="SSF52833">
    <property type="entry name" value="Thioredoxin-like"/>
    <property type="match status" value="1"/>
</dbReference>
<feature type="region of interest" description="Disordered" evidence="2">
    <location>
        <begin position="52"/>
        <end position="129"/>
    </location>
</feature>
<gene>
    <name evidence="5" type="ORF">BDV29DRAFT_172550</name>
</gene>
<evidence type="ECO:0000256" key="2">
    <source>
        <dbReference type="SAM" id="MobiDB-lite"/>
    </source>
</evidence>
<dbReference type="GO" id="GO:0000324">
    <property type="term" value="C:fungal-type vacuole"/>
    <property type="evidence" value="ECO:0007669"/>
    <property type="project" value="TreeGrafter"/>
</dbReference>
<feature type="domain" description="Glutaredoxin" evidence="4">
    <location>
        <begin position="143"/>
        <end position="208"/>
    </location>
</feature>
<dbReference type="PANTHER" id="PTHR45694">
    <property type="entry name" value="GLUTAREDOXIN 2"/>
    <property type="match status" value="1"/>
</dbReference>
<dbReference type="AlphaFoldDB" id="A0A5N5X315"/>
<dbReference type="PANTHER" id="PTHR45694:SF5">
    <property type="entry name" value="GLUTAREDOXIN 2"/>
    <property type="match status" value="1"/>
</dbReference>
<dbReference type="InterPro" id="IPR014025">
    <property type="entry name" value="Glutaredoxin_subgr"/>
</dbReference>
<sequence length="245" mass="26816">MFPQRRTKLLVIAALALTIMILYYSGDARRIQNQTFYQSTVAAIEAHRQAKDSGVAAGSSSGKESPNGNPAHEDAVKPTEDKMQPVIPKNGDEETEEIPIAGRTSMTVPKDRNKPKKQEQASDPDEHMDAKTELNSILKRAPIIIFSKSYCPYSARAKSILLDKYSIVPAPYVVELDQHTLGQPLQALLAENTGRRTVPNVLVSGRSIGGGDEVTALDEKDELASTLKKLGGQWVQEVNRKEAGH</sequence>
<proteinExistence type="inferred from homology"/>
<dbReference type="Gene3D" id="3.40.30.10">
    <property type="entry name" value="Glutaredoxin"/>
    <property type="match status" value="1"/>
</dbReference>
<dbReference type="GO" id="GO:0034599">
    <property type="term" value="P:cellular response to oxidative stress"/>
    <property type="evidence" value="ECO:0007669"/>
    <property type="project" value="TreeGrafter"/>
</dbReference>
<reference evidence="5 6" key="1">
    <citation type="submission" date="2019-04" db="EMBL/GenBank/DDBJ databases">
        <title>Friends and foes A comparative genomics study of 23 Aspergillus species from section Flavi.</title>
        <authorList>
            <consortium name="DOE Joint Genome Institute"/>
            <person name="Kjaerbolling I."/>
            <person name="Vesth T."/>
            <person name="Frisvad J.C."/>
            <person name="Nybo J.L."/>
            <person name="Theobald S."/>
            <person name="Kildgaard S."/>
            <person name="Isbrandt T."/>
            <person name="Kuo A."/>
            <person name="Sato A."/>
            <person name="Lyhne E.K."/>
            <person name="Kogle M.E."/>
            <person name="Wiebenga A."/>
            <person name="Kun R.S."/>
            <person name="Lubbers R.J."/>
            <person name="Makela M.R."/>
            <person name="Barry K."/>
            <person name="Chovatia M."/>
            <person name="Clum A."/>
            <person name="Daum C."/>
            <person name="Haridas S."/>
            <person name="He G."/>
            <person name="LaButti K."/>
            <person name="Lipzen A."/>
            <person name="Mondo S."/>
            <person name="Riley R."/>
            <person name="Salamov A."/>
            <person name="Simmons B.A."/>
            <person name="Magnuson J.K."/>
            <person name="Henrissat B."/>
            <person name="Mortensen U.H."/>
            <person name="Larsen T.O."/>
            <person name="Devries R.P."/>
            <person name="Grigoriev I.V."/>
            <person name="Machida M."/>
            <person name="Baker S.E."/>
            <person name="Andersen M.R."/>
        </authorList>
    </citation>
    <scope>NUCLEOTIDE SEQUENCE [LARGE SCALE GENOMIC DNA]</scope>
    <source>
        <strain evidence="5 6">CBS 151.66</strain>
    </source>
</reference>
<feature type="transmembrane region" description="Helical" evidence="3">
    <location>
        <begin position="9"/>
        <end position="26"/>
    </location>
</feature>
<keyword evidence="3" id="KW-0472">Membrane</keyword>
<feature type="compositionally biased region" description="Basic and acidic residues" evidence="2">
    <location>
        <begin position="109"/>
        <end position="129"/>
    </location>
</feature>
<dbReference type="NCBIfam" id="TIGR02180">
    <property type="entry name" value="GRX_euk"/>
    <property type="match status" value="1"/>
</dbReference>
<accession>A0A5N5X315</accession>
<keyword evidence="3" id="KW-0812">Transmembrane</keyword>
<dbReference type="FunFam" id="3.40.30.10:FF:000093">
    <property type="entry name" value="Glutaredoxin 2"/>
    <property type="match status" value="1"/>
</dbReference>
<evidence type="ECO:0000313" key="6">
    <source>
        <dbReference type="Proteomes" id="UP000326565"/>
    </source>
</evidence>
<dbReference type="OrthoDB" id="423313at2759"/>
<dbReference type="InterPro" id="IPR011899">
    <property type="entry name" value="Glutaredoxin_euk/vir"/>
</dbReference>
<feature type="compositionally biased region" description="Polar residues" evidence="2">
    <location>
        <begin position="58"/>
        <end position="68"/>
    </location>
</feature>
<dbReference type="PROSITE" id="PS51354">
    <property type="entry name" value="GLUTAREDOXIN_2"/>
    <property type="match status" value="1"/>
</dbReference>
<keyword evidence="3" id="KW-1133">Transmembrane helix</keyword>
<dbReference type="PRINTS" id="PR00160">
    <property type="entry name" value="GLUTAREDOXIN"/>
</dbReference>
<keyword evidence="6" id="KW-1185">Reference proteome</keyword>
<evidence type="ECO:0000256" key="3">
    <source>
        <dbReference type="SAM" id="Phobius"/>
    </source>
</evidence>
<feature type="compositionally biased region" description="Basic and acidic residues" evidence="2">
    <location>
        <begin position="71"/>
        <end position="83"/>
    </location>
</feature>